<dbReference type="Pfam" id="PF03658">
    <property type="entry name" value="Ub-RnfH"/>
    <property type="match status" value="1"/>
</dbReference>
<dbReference type="InterPro" id="IPR005346">
    <property type="entry name" value="RnfH"/>
</dbReference>
<proteinExistence type="inferred from homology"/>
<gene>
    <name evidence="3" type="primary">yfjF</name>
    <name evidence="3" type="ORF">METHB2_140024</name>
</gene>
<dbReference type="AlphaFoldDB" id="A0A8S0XR92"/>
<dbReference type="HAMAP" id="MF_00460">
    <property type="entry name" value="UPF0125_RnfH"/>
    <property type="match status" value="1"/>
</dbReference>
<dbReference type="SUPFAM" id="SSF54285">
    <property type="entry name" value="MoaD/ThiS"/>
    <property type="match status" value="1"/>
</dbReference>
<dbReference type="Proteomes" id="UP000494216">
    <property type="component" value="Unassembled WGS sequence"/>
</dbReference>
<comment type="similarity">
    <text evidence="1 2">Belongs to the UPF0125 (RnfH) family.</text>
</comment>
<dbReference type="InterPro" id="IPR037021">
    <property type="entry name" value="RnfH_sf"/>
</dbReference>
<evidence type="ECO:0000256" key="1">
    <source>
        <dbReference type="ARBA" id="ARBA00010645"/>
    </source>
</evidence>
<evidence type="ECO:0000256" key="2">
    <source>
        <dbReference type="HAMAP-Rule" id="MF_00460"/>
    </source>
</evidence>
<dbReference type="PANTHER" id="PTHR37483">
    <property type="entry name" value="UPF0125 PROTEIN RATB"/>
    <property type="match status" value="1"/>
</dbReference>
<comment type="caution">
    <text evidence="3">The sequence shown here is derived from an EMBL/GenBank/DDBJ whole genome shotgun (WGS) entry which is preliminary data.</text>
</comment>
<accession>A0A8S0XR92</accession>
<dbReference type="RefSeq" id="WP_174624815.1">
    <property type="nucleotide sequence ID" value="NZ_CADCXN010000041.1"/>
</dbReference>
<dbReference type="NCBIfam" id="NF002490">
    <property type="entry name" value="PRK01777.1"/>
    <property type="match status" value="1"/>
</dbReference>
<evidence type="ECO:0000313" key="4">
    <source>
        <dbReference type="Proteomes" id="UP000494216"/>
    </source>
</evidence>
<dbReference type="PANTHER" id="PTHR37483:SF1">
    <property type="entry name" value="UPF0125 PROTEIN RATB"/>
    <property type="match status" value="1"/>
</dbReference>
<name>A0A8S0XR92_9GAMM</name>
<evidence type="ECO:0000313" key="3">
    <source>
        <dbReference type="EMBL" id="CAA9889837.1"/>
    </source>
</evidence>
<organism evidence="3 4">
    <name type="scientific">Candidatus Methylobacter favarea</name>
    <dbReference type="NCBI Taxonomy" id="2707345"/>
    <lineage>
        <taxon>Bacteria</taxon>
        <taxon>Pseudomonadati</taxon>
        <taxon>Pseudomonadota</taxon>
        <taxon>Gammaproteobacteria</taxon>
        <taxon>Methylococcales</taxon>
        <taxon>Methylococcaceae</taxon>
        <taxon>Methylobacter</taxon>
    </lineage>
</organism>
<dbReference type="EMBL" id="CADCXN010000041">
    <property type="protein sequence ID" value="CAA9889837.1"/>
    <property type="molecule type" value="Genomic_DNA"/>
</dbReference>
<dbReference type="InterPro" id="IPR016155">
    <property type="entry name" value="Mopterin_synth/thiamin_S_b"/>
</dbReference>
<protein>
    <recommendedName>
        <fullName evidence="2">UPF0125 protein METHB2_140024</fullName>
    </recommendedName>
</protein>
<sequence length="95" mass="10471">MDNEPSIVVEVVCATPEEQVIIALKVPQGSTIETAIRASGLLSLFQEIDLSETKVGIFGRVCKLDQPVSPADRIEIYRPLVNDPKQARRQRAAKL</sequence>
<keyword evidence="4" id="KW-1185">Reference proteome</keyword>
<dbReference type="Gene3D" id="3.10.20.280">
    <property type="entry name" value="RnfH-like"/>
    <property type="match status" value="1"/>
</dbReference>
<reference evidence="3 4" key="1">
    <citation type="submission" date="2020-02" db="EMBL/GenBank/DDBJ databases">
        <authorList>
            <person name="Hogendoorn C."/>
        </authorList>
    </citation>
    <scope>NUCLEOTIDE SEQUENCE [LARGE SCALE GENOMIC DNA]</scope>
    <source>
        <strain evidence="3">METHB21</strain>
    </source>
</reference>